<dbReference type="EMBL" id="DS924461">
    <property type="protein sequence ID" value="EEC17504.1"/>
    <property type="molecule type" value="Genomic_DNA"/>
</dbReference>
<accession>B7QF82</accession>
<dbReference type="VEuPathDB" id="VectorBase:ISCW022664"/>
<reference evidence="1 3" key="1">
    <citation type="submission" date="2008-03" db="EMBL/GenBank/DDBJ databases">
        <title>Annotation of Ixodes scapularis.</title>
        <authorList>
            <consortium name="Ixodes scapularis Genome Project Consortium"/>
            <person name="Caler E."/>
            <person name="Hannick L.I."/>
            <person name="Bidwell S."/>
            <person name="Joardar V."/>
            <person name="Thiagarajan M."/>
            <person name="Amedeo P."/>
            <person name="Galinsky K.J."/>
            <person name="Schobel S."/>
            <person name="Inman J."/>
            <person name="Hostetler J."/>
            <person name="Miller J."/>
            <person name="Hammond M."/>
            <person name="Megy K."/>
            <person name="Lawson D."/>
            <person name="Kodira C."/>
            <person name="Sutton G."/>
            <person name="Meyer J."/>
            <person name="Hill C.A."/>
            <person name="Birren B."/>
            <person name="Nene V."/>
            <person name="Collins F."/>
            <person name="Alarcon-Chaidez F."/>
            <person name="Wikel S."/>
            <person name="Strausberg R."/>
        </authorList>
    </citation>
    <scope>NUCLEOTIDE SEQUENCE [LARGE SCALE GENOMIC DNA]</scope>
    <source>
        <strain evidence="3">Wikel</strain>
        <strain evidence="1">Wikel colony</strain>
    </source>
</reference>
<gene>
    <name evidence="1" type="ORF">IscW_ISCW022664</name>
</gene>
<sequence>MCGDLFHCDNTGEHFPKVSPSHNFINQRMHLEPPDRLQFGRRTIILAPFAHSLFSISPFRVSSQSKFVGTGCFTNFRTPAIDHHIQAPIIPYGFLTLELTIKPFSFVYQQKYFLKKGKKRGVEANVGSEK</sequence>
<dbReference type="EMBL" id="ABJB010538302">
    <property type="status" value="NOT_ANNOTATED_CDS"/>
    <property type="molecule type" value="Genomic_DNA"/>
</dbReference>
<evidence type="ECO:0000313" key="1">
    <source>
        <dbReference type="EMBL" id="EEC17504.1"/>
    </source>
</evidence>
<proteinExistence type="predicted"/>
<dbReference type="Proteomes" id="UP000001555">
    <property type="component" value="Unassembled WGS sequence"/>
</dbReference>
<dbReference type="PaxDb" id="6945-B7QF82"/>
<organism>
    <name type="scientific">Ixodes scapularis</name>
    <name type="common">Black-legged tick</name>
    <name type="synonym">Deer tick</name>
    <dbReference type="NCBI Taxonomy" id="6945"/>
    <lineage>
        <taxon>Eukaryota</taxon>
        <taxon>Metazoa</taxon>
        <taxon>Ecdysozoa</taxon>
        <taxon>Arthropoda</taxon>
        <taxon>Chelicerata</taxon>
        <taxon>Arachnida</taxon>
        <taxon>Acari</taxon>
        <taxon>Parasitiformes</taxon>
        <taxon>Ixodida</taxon>
        <taxon>Ixodoidea</taxon>
        <taxon>Ixodidae</taxon>
        <taxon>Ixodinae</taxon>
        <taxon>Ixodes</taxon>
    </lineage>
</organism>
<dbReference type="AlphaFoldDB" id="B7QF82"/>
<dbReference type="EnsemblMetazoa" id="ISCW022664-RA">
    <property type="protein sequence ID" value="ISCW022664-PA"/>
    <property type="gene ID" value="ISCW022664"/>
</dbReference>
<evidence type="ECO:0000313" key="2">
    <source>
        <dbReference type="EnsemblMetazoa" id="ISCW022664-PA"/>
    </source>
</evidence>
<protein>
    <submittedName>
        <fullName evidence="1 2">Uncharacterized protein</fullName>
    </submittedName>
</protein>
<dbReference type="InParanoid" id="B7QF82"/>
<dbReference type="HOGENOM" id="CLU_1940439_0_0_1"/>
<evidence type="ECO:0000313" key="3">
    <source>
        <dbReference type="Proteomes" id="UP000001555"/>
    </source>
</evidence>
<keyword evidence="3" id="KW-1185">Reference proteome</keyword>
<reference evidence="2" key="2">
    <citation type="submission" date="2020-05" db="UniProtKB">
        <authorList>
            <consortium name="EnsemblMetazoa"/>
        </authorList>
    </citation>
    <scope>IDENTIFICATION</scope>
    <source>
        <strain evidence="2">wikel</strain>
    </source>
</reference>
<dbReference type="VEuPathDB" id="VectorBase:ISCI022664"/>
<name>B7QF82_IXOSC</name>